<sequence>MTKEQKLQAYAMRLDGCTYQEIANKFGVTRQCIQQNIGAVGVTRDNRHQVLRLSENCIYTGLAKFIKENEVSSVVLADVIGVCRIAAYQRIVGERNFNISDIYKILSYTGMTFEECFELKESEV</sequence>
<dbReference type="EMBL" id="BK015077">
    <property type="protein sequence ID" value="DAD90122.1"/>
    <property type="molecule type" value="Genomic_DNA"/>
</dbReference>
<proteinExistence type="predicted"/>
<evidence type="ECO:0000313" key="1">
    <source>
        <dbReference type="EMBL" id="DAD90122.1"/>
    </source>
</evidence>
<protein>
    <submittedName>
        <fullName evidence="1">InsA C-terminal domain</fullName>
    </submittedName>
</protein>
<name>A0A8S5N780_9CAUD</name>
<organism evidence="1">
    <name type="scientific">Siphoviridae sp. ctnN38</name>
    <dbReference type="NCBI Taxonomy" id="2826455"/>
    <lineage>
        <taxon>Viruses</taxon>
        <taxon>Duplodnaviria</taxon>
        <taxon>Heunggongvirae</taxon>
        <taxon>Uroviricota</taxon>
        <taxon>Caudoviricetes</taxon>
    </lineage>
</organism>
<accession>A0A8S5N780</accession>
<reference evidence="1" key="1">
    <citation type="journal article" date="2021" name="Proc. Natl. Acad. Sci. U.S.A.">
        <title>A Catalog of Tens of Thousands of Viruses from Human Metagenomes Reveals Hidden Associations with Chronic Diseases.</title>
        <authorList>
            <person name="Tisza M.J."/>
            <person name="Buck C.B."/>
        </authorList>
    </citation>
    <scope>NUCLEOTIDE SEQUENCE</scope>
    <source>
        <strain evidence="1">CtnN38</strain>
    </source>
</reference>